<dbReference type="SUPFAM" id="SSF52467">
    <property type="entry name" value="DHS-like NAD/FAD-binding domain"/>
    <property type="match status" value="1"/>
</dbReference>
<dbReference type="GO" id="GO:0009099">
    <property type="term" value="P:L-valine biosynthetic process"/>
    <property type="evidence" value="ECO:0007669"/>
    <property type="project" value="TreeGrafter"/>
</dbReference>
<protein>
    <recommendedName>
        <fullName evidence="4 9">Acetolactate synthase</fullName>
        <ecNumber evidence="4 9">2.2.1.6</ecNumber>
    </recommendedName>
</protein>
<feature type="domain" description="Thiamine pyrophosphate enzyme TPP-binding" evidence="11">
    <location>
        <begin position="383"/>
        <end position="528"/>
    </location>
</feature>
<dbReference type="InterPro" id="IPR000399">
    <property type="entry name" value="TPP-bd_CS"/>
</dbReference>
<dbReference type="PANTHER" id="PTHR18968:SF13">
    <property type="entry name" value="ACETOLACTATE SYNTHASE CATALYTIC SUBUNIT, MITOCHONDRIAL"/>
    <property type="match status" value="1"/>
</dbReference>
<evidence type="ECO:0000259" key="12">
    <source>
        <dbReference type="Pfam" id="PF02776"/>
    </source>
</evidence>
<keyword evidence="9" id="KW-0479">Metal-binding</keyword>
<keyword evidence="9" id="KW-0460">Magnesium</keyword>
<dbReference type="EC" id="2.2.1.6" evidence="4 9"/>
<dbReference type="AlphaFoldDB" id="A0A9D1Z396"/>
<dbReference type="InterPro" id="IPR045229">
    <property type="entry name" value="TPP_enz"/>
</dbReference>
<evidence type="ECO:0000256" key="5">
    <source>
        <dbReference type="ARBA" id="ARBA00022605"/>
    </source>
</evidence>
<dbReference type="InterPro" id="IPR012001">
    <property type="entry name" value="Thiamin_PyroP_enz_TPP-bd_dom"/>
</dbReference>
<feature type="domain" description="Thiamine pyrophosphate enzyme central" evidence="10">
    <location>
        <begin position="191"/>
        <end position="326"/>
    </location>
</feature>
<dbReference type="GO" id="GO:0005948">
    <property type="term" value="C:acetolactate synthase complex"/>
    <property type="evidence" value="ECO:0007669"/>
    <property type="project" value="TreeGrafter"/>
</dbReference>
<dbReference type="Gene3D" id="3.40.50.1220">
    <property type="entry name" value="TPP-binding domain"/>
    <property type="match status" value="1"/>
</dbReference>
<dbReference type="Gene3D" id="3.40.50.970">
    <property type="match status" value="2"/>
</dbReference>
<dbReference type="EMBL" id="DXCX01000042">
    <property type="protein sequence ID" value="HIY73128.1"/>
    <property type="molecule type" value="Genomic_DNA"/>
</dbReference>
<keyword evidence="7 9" id="KW-0100">Branched-chain amino acid biosynthesis</keyword>
<comment type="pathway">
    <text evidence="2 9">Amino-acid biosynthesis; L-valine biosynthesis; L-valine from pyruvate: step 1/4.</text>
</comment>
<proteinExistence type="inferred from homology"/>
<dbReference type="InterPro" id="IPR029035">
    <property type="entry name" value="DHS-like_NAD/FAD-binding_dom"/>
</dbReference>
<dbReference type="GO" id="GO:0000287">
    <property type="term" value="F:magnesium ion binding"/>
    <property type="evidence" value="ECO:0007669"/>
    <property type="project" value="UniProtKB-UniRule"/>
</dbReference>
<comment type="catalytic activity">
    <reaction evidence="8 9">
        <text>2 pyruvate + H(+) = (2S)-2-acetolactate + CO2</text>
        <dbReference type="Rhea" id="RHEA:25249"/>
        <dbReference type="ChEBI" id="CHEBI:15361"/>
        <dbReference type="ChEBI" id="CHEBI:15378"/>
        <dbReference type="ChEBI" id="CHEBI:16526"/>
        <dbReference type="ChEBI" id="CHEBI:58476"/>
        <dbReference type="EC" id="2.2.1.6"/>
    </reaction>
</comment>
<dbReference type="GO" id="GO:0030976">
    <property type="term" value="F:thiamine pyrophosphate binding"/>
    <property type="evidence" value="ECO:0007669"/>
    <property type="project" value="UniProtKB-UniRule"/>
</dbReference>
<reference evidence="13" key="1">
    <citation type="journal article" date="2021" name="PeerJ">
        <title>Extensive microbial diversity within the chicken gut microbiome revealed by metagenomics and culture.</title>
        <authorList>
            <person name="Gilroy R."/>
            <person name="Ravi A."/>
            <person name="Getino M."/>
            <person name="Pursley I."/>
            <person name="Horton D.L."/>
            <person name="Alikhan N.F."/>
            <person name="Baker D."/>
            <person name="Gharbi K."/>
            <person name="Hall N."/>
            <person name="Watson M."/>
            <person name="Adriaenssens E.M."/>
            <person name="Foster-Nyarko E."/>
            <person name="Jarju S."/>
            <person name="Secka A."/>
            <person name="Antonio M."/>
            <person name="Oren A."/>
            <person name="Chaudhuri R.R."/>
            <person name="La Ragione R."/>
            <person name="Hildebrand F."/>
            <person name="Pallen M.J."/>
        </authorList>
    </citation>
    <scope>NUCLEOTIDE SEQUENCE</scope>
    <source>
        <strain evidence="13">CHK33-7979</strain>
    </source>
</reference>
<dbReference type="Pfam" id="PF02776">
    <property type="entry name" value="TPP_enzyme_N"/>
    <property type="match status" value="1"/>
</dbReference>
<evidence type="ECO:0000313" key="14">
    <source>
        <dbReference type="Proteomes" id="UP000886824"/>
    </source>
</evidence>
<evidence type="ECO:0000259" key="10">
    <source>
        <dbReference type="Pfam" id="PF00205"/>
    </source>
</evidence>
<evidence type="ECO:0000259" key="11">
    <source>
        <dbReference type="Pfam" id="PF02775"/>
    </source>
</evidence>
<dbReference type="Pfam" id="PF02775">
    <property type="entry name" value="TPP_enzyme_C"/>
    <property type="match status" value="1"/>
</dbReference>
<dbReference type="Proteomes" id="UP000886824">
    <property type="component" value="Unassembled WGS sequence"/>
</dbReference>
<evidence type="ECO:0000256" key="4">
    <source>
        <dbReference type="ARBA" id="ARBA00013145"/>
    </source>
</evidence>
<evidence type="ECO:0000313" key="13">
    <source>
        <dbReference type="EMBL" id="HIY73128.1"/>
    </source>
</evidence>
<dbReference type="NCBIfam" id="TIGR00118">
    <property type="entry name" value="acolac_lg"/>
    <property type="match status" value="1"/>
</dbReference>
<dbReference type="CDD" id="cd07035">
    <property type="entry name" value="TPP_PYR_POX_like"/>
    <property type="match status" value="1"/>
</dbReference>
<evidence type="ECO:0000256" key="3">
    <source>
        <dbReference type="ARBA" id="ARBA00007812"/>
    </source>
</evidence>
<dbReference type="InterPro" id="IPR012846">
    <property type="entry name" value="Acetolactate_synth_lsu"/>
</dbReference>
<dbReference type="InterPro" id="IPR012000">
    <property type="entry name" value="Thiamin_PyroP_enz_cen_dom"/>
</dbReference>
<dbReference type="InterPro" id="IPR011766">
    <property type="entry name" value="TPP_enzyme_TPP-bd"/>
</dbReference>
<evidence type="ECO:0000256" key="2">
    <source>
        <dbReference type="ARBA" id="ARBA00005025"/>
    </source>
</evidence>
<evidence type="ECO:0000256" key="6">
    <source>
        <dbReference type="ARBA" id="ARBA00023052"/>
    </source>
</evidence>
<evidence type="ECO:0000256" key="9">
    <source>
        <dbReference type="RuleBase" id="RU003591"/>
    </source>
</evidence>
<dbReference type="GO" id="GO:0009097">
    <property type="term" value="P:isoleucine biosynthetic process"/>
    <property type="evidence" value="ECO:0007669"/>
    <property type="project" value="TreeGrafter"/>
</dbReference>
<dbReference type="FunFam" id="3.40.50.970:FF:000007">
    <property type="entry name" value="Acetolactate synthase"/>
    <property type="match status" value="1"/>
</dbReference>
<gene>
    <name evidence="13" type="primary">ilvB</name>
    <name evidence="13" type="ORF">H9826_04000</name>
</gene>
<reference evidence="13" key="2">
    <citation type="submission" date="2021-04" db="EMBL/GenBank/DDBJ databases">
        <authorList>
            <person name="Gilroy R."/>
        </authorList>
    </citation>
    <scope>NUCLEOTIDE SEQUENCE</scope>
    <source>
        <strain evidence="13">CHK33-7979</strain>
    </source>
</reference>
<dbReference type="GO" id="GO:0050660">
    <property type="term" value="F:flavin adenine dinucleotide binding"/>
    <property type="evidence" value="ECO:0007669"/>
    <property type="project" value="InterPro"/>
</dbReference>
<name>A0A9D1Z396_9FIRM</name>
<organism evidence="13 14">
    <name type="scientific">Candidatus Intestinimonas merdavium</name>
    <dbReference type="NCBI Taxonomy" id="2838622"/>
    <lineage>
        <taxon>Bacteria</taxon>
        <taxon>Bacillati</taxon>
        <taxon>Bacillota</taxon>
        <taxon>Clostridia</taxon>
        <taxon>Eubacteriales</taxon>
        <taxon>Intestinimonas</taxon>
    </lineage>
</organism>
<keyword evidence="9 13" id="KW-0808">Transferase</keyword>
<sequence length="540" mass="56994">MINGAQALMESLKREGVERIFGYAGATICPAVDALAATDIAYTLVRTEQNAGHMASGYARMMGKPGVCMVTSGHGATNLITGIATAYMDSIPIVAITGQVQSYLLGRDIFQEVDITGACAPFIKHSYLVKDANDIPRIVKEAFHIASTGRQGPVLIDIPIDIQQQMIDPVYPDSVDIRGYKPSVKGNDVQIKRVAAAISAAQKPLLCVGGGLFSADAQKELVALCEGANIPVVTTMMGLGLLPRDHPLNLGMIGAFGTPTANRALNTTDLLIIAGARAADRAVTSPKEIASRTKTVHLDVDPAEIGKNFSTTVPVVGDVKVILDQLISHHPRAQSENWVADLQARRAAEKQPAAAPGAGSITPSYLMRALGEQLSDNACVCVDVGQNQIWAAKHLPMKHGRFLTTGGLGTMGYSLPAALGVKTAVPDRQTVVVCGDGSFQMFENELATLKAMNADVKIVMVHNGVLGLVHQIQYSSYSGPFGVDLTGSPDFEKLAEAYGIPSARISDDGQVEDAIGAMLTASGPYLLICDVDPMVTTSMT</sequence>
<evidence type="ECO:0000256" key="7">
    <source>
        <dbReference type="ARBA" id="ARBA00023304"/>
    </source>
</evidence>
<dbReference type="PANTHER" id="PTHR18968">
    <property type="entry name" value="THIAMINE PYROPHOSPHATE ENZYMES"/>
    <property type="match status" value="1"/>
</dbReference>
<accession>A0A9D1Z396</accession>
<dbReference type="PROSITE" id="PS00187">
    <property type="entry name" value="TPP_ENZYMES"/>
    <property type="match status" value="1"/>
</dbReference>
<feature type="domain" description="Thiamine pyrophosphate enzyme N-terminal TPP-binding" evidence="12">
    <location>
        <begin position="3"/>
        <end position="116"/>
    </location>
</feature>
<keyword evidence="6 9" id="KW-0786">Thiamine pyrophosphate</keyword>
<evidence type="ECO:0000256" key="1">
    <source>
        <dbReference type="ARBA" id="ARBA00004974"/>
    </source>
</evidence>
<evidence type="ECO:0000256" key="8">
    <source>
        <dbReference type="ARBA" id="ARBA00048670"/>
    </source>
</evidence>
<dbReference type="FunFam" id="3.40.50.1220:FF:000008">
    <property type="entry name" value="Acetolactate synthase"/>
    <property type="match status" value="1"/>
</dbReference>
<dbReference type="GO" id="GO:0003984">
    <property type="term" value="F:acetolactate synthase activity"/>
    <property type="evidence" value="ECO:0007669"/>
    <property type="project" value="UniProtKB-EC"/>
</dbReference>
<comment type="pathway">
    <text evidence="1 9">Amino-acid biosynthesis; L-isoleucine biosynthesis; L-isoleucine from 2-oxobutanoate: step 1/4.</text>
</comment>
<comment type="caution">
    <text evidence="13">The sequence shown here is derived from an EMBL/GenBank/DDBJ whole genome shotgun (WGS) entry which is preliminary data.</text>
</comment>
<comment type="cofactor">
    <cofactor evidence="9">
        <name>thiamine diphosphate</name>
        <dbReference type="ChEBI" id="CHEBI:58937"/>
    </cofactor>
    <text evidence="9">Binds 1 thiamine pyrophosphate per subunit.</text>
</comment>
<comment type="similarity">
    <text evidence="3 9">Belongs to the TPP enzyme family.</text>
</comment>
<dbReference type="InterPro" id="IPR029061">
    <property type="entry name" value="THDP-binding"/>
</dbReference>
<dbReference type="SUPFAM" id="SSF52518">
    <property type="entry name" value="Thiamin diphosphate-binding fold (THDP-binding)"/>
    <property type="match status" value="2"/>
</dbReference>
<dbReference type="Pfam" id="PF00205">
    <property type="entry name" value="TPP_enzyme_M"/>
    <property type="match status" value="1"/>
</dbReference>
<comment type="cofactor">
    <cofactor evidence="9">
        <name>Mg(2+)</name>
        <dbReference type="ChEBI" id="CHEBI:18420"/>
    </cofactor>
    <text evidence="9">Binds 1 Mg(2+) ion per subunit.</text>
</comment>
<keyword evidence="5 9" id="KW-0028">Amino-acid biosynthesis</keyword>